<dbReference type="Proteomes" id="UP000634136">
    <property type="component" value="Unassembled WGS sequence"/>
</dbReference>
<reference evidence="1" key="1">
    <citation type="submission" date="2020-09" db="EMBL/GenBank/DDBJ databases">
        <title>Genome-Enabled Discovery of Anthraquinone Biosynthesis in Senna tora.</title>
        <authorList>
            <person name="Kang S.-H."/>
            <person name="Pandey R.P."/>
            <person name="Lee C.-M."/>
            <person name="Sim J.-S."/>
            <person name="Jeong J.-T."/>
            <person name="Choi B.-S."/>
            <person name="Jung M."/>
            <person name="Ginzburg D."/>
            <person name="Zhao K."/>
            <person name="Won S.Y."/>
            <person name="Oh T.-J."/>
            <person name="Yu Y."/>
            <person name="Kim N.-H."/>
            <person name="Lee O.R."/>
            <person name="Lee T.-H."/>
            <person name="Bashyal P."/>
            <person name="Kim T.-S."/>
            <person name="Lee W.-H."/>
            <person name="Kawkins C."/>
            <person name="Kim C.-K."/>
            <person name="Kim J.S."/>
            <person name="Ahn B.O."/>
            <person name="Rhee S.Y."/>
            <person name="Sohng J.K."/>
        </authorList>
    </citation>
    <scope>NUCLEOTIDE SEQUENCE</scope>
    <source>
        <tissue evidence="1">Leaf</tissue>
    </source>
</reference>
<keyword evidence="2" id="KW-1185">Reference proteome</keyword>
<dbReference type="AlphaFoldDB" id="A0A834SLQ2"/>
<name>A0A834SLQ2_9FABA</name>
<sequence>MKTRMSLVVLTDLDLKFSLVLALTKILLFQFRVKTSKTQPPSQPSTTPLYYPHRPHPFFSFLPFSCISSLIRGYIVSVYASFLDSRHPQSAWTKALEYLGYCLAASVC</sequence>
<evidence type="ECO:0000313" key="1">
    <source>
        <dbReference type="EMBL" id="KAF7806274.1"/>
    </source>
</evidence>
<organism evidence="1 2">
    <name type="scientific">Senna tora</name>
    <dbReference type="NCBI Taxonomy" id="362788"/>
    <lineage>
        <taxon>Eukaryota</taxon>
        <taxon>Viridiplantae</taxon>
        <taxon>Streptophyta</taxon>
        <taxon>Embryophyta</taxon>
        <taxon>Tracheophyta</taxon>
        <taxon>Spermatophyta</taxon>
        <taxon>Magnoliopsida</taxon>
        <taxon>eudicotyledons</taxon>
        <taxon>Gunneridae</taxon>
        <taxon>Pentapetalae</taxon>
        <taxon>rosids</taxon>
        <taxon>fabids</taxon>
        <taxon>Fabales</taxon>
        <taxon>Fabaceae</taxon>
        <taxon>Caesalpinioideae</taxon>
        <taxon>Cassia clade</taxon>
        <taxon>Senna</taxon>
    </lineage>
</organism>
<evidence type="ECO:0000313" key="2">
    <source>
        <dbReference type="Proteomes" id="UP000634136"/>
    </source>
</evidence>
<accession>A0A834SLQ2</accession>
<gene>
    <name evidence="1" type="ORF">G2W53_038435</name>
</gene>
<proteinExistence type="predicted"/>
<protein>
    <submittedName>
        <fullName evidence="1">Uncharacterized protein</fullName>
    </submittedName>
</protein>
<dbReference type="EMBL" id="JAAIUW010000012">
    <property type="protein sequence ID" value="KAF7806274.1"/>
    <property type="molecule type" value="Genomic_DNA"/>
</dbReference>
<comment type="caution">
    <text evidence="1">The sequence shown here is derived from an EMBL/GenBank/DDBJ whole genome shotgun (WGS) entry which is preliminary data.</text>
</comment>